<dbReference type="Gene3D" id="1.20.1280.50">
    <property type="match status" value="1"/>
</dbReference>
<dbReference type="PANTHER" id="PTHR14381">
    <property type="entry name" value="DACTYLIN"/>
    <property type="match status" value="1"/>
</dbReference>
<feature type="region of interest" description="Disordered" evidence="2">
    <location>
        <begin position="1"/>
        <end position="23"/>
    </location>
</feature>
<dbReference type="Pfam" id="PF12937">
    <property type="entry name" value="F-box-like"/>
    <property type="match status" value="1"/>
</dbReference>
<dbReference type="InterPro" id="IPR036047">
    <property type="entry name" value="F-box-like_dom_sf"/>
</dbReference>
<dbReference type="SUPFAM" id="SSF81383">
    <property type="entry name" value="F-box domain"/>
    <property type="match status" value="1"/>
</dbReference>
<dbReference type="EMBL" id="CAJRST010039999">
    <property type="protein sequence ID" value="CAG6018132.1"/>
    <property type="molecule type" value="Genomic_DNA"/>
</dbReference>
<evidence type="ECO:0000313" key="4">
    <source>
        <dbReference type="EMBL" id="CAG6018132.1"/>
    </source>
</evidence>
<dbReference type="GO" id="GO:0031146">
    <property type="term" value="P:SCF-dependent proteasomal ubiquitin-dependent protein catabolic process"/>
    <property type="evidence" value="ECO:0007669"/>
    <property type="project" value="TreeGrafter"/>
</dbReference>
<dbReference type="OrthoDB" id="435188at2759"/>
<evidence type="ECO:0000313" key="5">
    <source>
        <dbReference type="Proteomes" id="UP000677803"/>
    </source>
</evidence>
<dbReference type="Pfam" id="PF00400">
    <property type="entry name" value="WD40"/>
    <property type="match status" value="2"/>
</dbReference>
<gene>
    <name evidence="4" type="ORF">MMEN_LOCUS20981</name>
</gene>
<dbReference type="PANTHER" id="PTHR14381:SF1">
    <property type="entry name" value="F-BOX_WD REPEAT-CONTAINING PROTEIN 4"/>
    <property type="match status" value="1"/>
</dbReference>
<dbReference type="InterPro" id="IPR015943">
    <property type="entry name" value="WD40/YVTN_repeat-like_dom_sf"/>
</dbReference>
<dbReference type="SMART" id="SM00320">
    <property type="entry name" value="WD40"/>
    <property type="match status" value="2"/>
</dbReference>
<dbReference type="GO" id="GO:0019005">
    <property type="term" value="C:SCF ubiquitin ligase complex"/>
    <property type="evidence" value="ECO:0007669"/>
    <property type="project" value="TreeGrafter"/>
</dbReference>
<organism evidence="4 5">
    <name type="scientific">Menidia menidia</name>
    <name type="common">Atlantic silverside</name>
    <dbReference type="NCBI Taxonomy" id="238744"/>
    <lineage>
        <taxon>Eukaryota</taxon>
        <taxon>Metazoa</taxon>
        <taxon>Chordata</taxon>
        <taxon>Craniata</taxon>
        <taxon>Vertebrata</taxon>
        <taxon>Euteleostomi</taxon>
        <taxon>Actinopterygii</taxon>
        <taxon>Neopterygii</taxon>
        <taxon>Teleostei</taxon>
        <taxon>Neoteleostei</taxon>
        <taxon>Acanthomorphata</taxon>
        <taxon>Ovalentaria</taxon>
        <taxon>Atherinomorphae</taxon>
        <taxon>Atheriniformes</taxon>
        <taxon>Atherinopsidae</taxon>
        <taxon>Menidiinae</taxon>
        <taxon>Menidia</taxon>
    </lineage>
</organism>
<dbReference type="Proteomes" id="UP000677803">
    <property type="component" value="Unassembled WGS sequence"/>
</dbReference>
<evidence type="ECO:0000256" key="2">
    <source>
        <dbReference type="SAM" id="MobiDB-lite"/>
    </source>
</evidence>
<dbReference type="InterPro" id="IPR036322">
    <property type="entry name" value="WD40_repeat_dom_sf"/>
</dbReference>
<dbReference type="InterPro" id="IPR052301">
    <property type="entry name" value="SCF_F-box/WD-repeat"/>
</dbReference>
<dbReference type="InterPro" id="IPR001680">
    <property type="entry name" value="WD40_rpt"/>
</dbReference>
<dbReference type="AlphaFoldDB" id="A0A8S4C132"/>
<keyword evidence="1" id="KW-0853">WD repeat</keyword>
<feature type="domain" description="F-box" evidence="3">
    <location>
        <begin position="30"/>
        <end position="76"/>
    </location>
</feature>
<dbReference type="InterPro" id="IPR001810">
    <property type="entry name" value="F-box_dom"/>
</dbReference>
<reference evidence="4" key="1">
    <citation type="submission" date="2021-05" db="EMBL/GenBank/DDBJ databases">
        <authorList>
            <person name="Tigano A."/>
        </authorList>
    </citation>
    <scope>NUCLEOTIDE SEQUENCE</scope>
</reference>
<accession>A0A8S4C132</accession>
<sequence length="259" mass="29749">MVSRTAAACETSTFHPGRKGKEEKGSCTVTMLFSQLPEDILYHILSFLDVKSLSRLSQVCKLMNRFVNQDAVWRKIAREFLNTGIIWNGTDIYPHIPLKERVKMAQNWYYGVCKRSTPLKWKIKLLPWLQLDGDILFLSQASNVGAYHLHHESKRFQRRPFEIYSGHKGDVCRFVVTASHLISGGSDGKIMVHNRRRNLPFRLSGHCQEVNCLDSKDRIIISGSRDRTARIWTLTSSSPMATIPMFDRVWSVAINPTLR</sequence>
<dbReference type="SUPFAM" id="SSF50978">
    <property type="entry name" value="WD40 repeat-like"/>
    <property type="match status" value="1"/>
</dbReference>
<feature type="repeat" description="WD" evidence="1">
    <location>
        <begin position="203"/>
        <end position="242"/>
    </location>
</feature>
<keyword evidence="5" id="KW-1185">Reference proteome</keyword>
<proteinExistence type="predicted"/>
<evidence type="ECO:0000256" key="1">
    <source>
        <dbReference type="PROSITE-ProRule" id="PRU00221"/>
    </source>
</evidence>
<evidence type="ECO:0000259" key="3">
    <source>
        <dbReference type="PROSITE" id="PS50181"/>
    </source>
</evidence>
<dbReference type="SMART" id="SM00256">
    <property type="entry name" value="FBOX"/>
    <property type="match status" value="1"/>
</dbReference>
<dbReference type="PROSITE" id="PS50082">
    <property type="entry name" value="WD_REPEATS_2"/>
    <property type="match status" value="1"/>
</dbReference>
<dbReference type="Gene3D" id="2.130.10.10">
    <property type="entry name" value="YVTN repeat-like/Quinoprotein amine dehydrogenase"/>
    <property type="match status" value="1"/>
</dbReference>
<name>A0A8S4C132_9TELE</name>
<dbReference type="PROSITE" id="PS50181">
    <property type="entry name" value="FBOX"/>
    <property type="match status" value="1"/>
</dbReference>
<comment type="caution">
    <text evidence="4">The sequence shown here is derived from an EMBL/GenBank/DDBJ whole genome shotgun (WGS) entry which is preliminary data.</text>
</comment>
<protein>
    <submittedName>
        <fullName evidence="4">(Atlantic silverside) hypothetical protein</fullName>
    </submittedName>
</protein>